<dbReference type="CDD" id="cd23284">
    <property type="entry name" value="beta-trefoil_MIR_PMT2-like"/>
    <property type="match status" value="1"/>
</dbReference>
<dbReference type="InterPro" id="IPR032421">
    <property type="entry name" value="PMT_4TMC"/>
</dbReference>
<dbReference type="GO" id="GO:0004169">
    <property type="term" value="F:dolichyl-phosphate-mannose-protein mannosyltransferase activity"/>
    <property type="evidence" value="ECO:0007669"/>
    <property type="project" value="UniProtKB-EC"/>
</dbReference>
<comment type="function">
    <text evidence="14">Transfers mannose from Dol-P-mannose to Ser or Thr residues on proteins.</text>
</comment>
<feature type="transmembrane region" description="Helical" evidence="14">
    <location>
        <begin position="271"/>
        <end position="298"/>
    </location>
</feature>
<evidence type="ECO:0000256" key="9">
    <source>
        <dbReference type="ARBA" id="ARBA00022824"/>
    </source>
</evidence>
<name>A0ABR2W0T3_9FUNG</name>
<feature type="transmembrane region" description="Helical" evidence="14">
    <location>
        <begin position="218"/>
        <end position="251"/>
    </location>
</feature>
<feature type="transmembrane region" description="Helical" evidence="14">
    <location>
        <begin position="591"/>
        <end position="609"/>
    </location>
</feature>
<evidence type="ECO:0000256" key="13">
    <source>
        <dbReference type="ARBA" id="ARBA00045102"/>
    </source>
</evidence>
<protein>
    <recommendedName>
        <fullName evidence="4 14">Dolichyl-phosphate-mannose--protein mannosyltransferase</fullName>
        <ecNumber evidence="4 14">2.4.1.109</ecNumber>
    </recommendedName>
</protein>
<dbReference type="InterPro" id="IPR003342">
    <property type="entry name" value="ArnT-like_N"/>
</dbReference>
<evidence type="ECO:0000256" key="12">
    <source>
        <dbReference type="ARBA" id="ARBA00045085"/>
    </source>
</evidence>
<keyword evidence="7 14" id="KW-0812">Transmembrane</keyword>
<feature type="transmembrane region" description="Helical" evidence="14">
    <location>
        <begin position="51"/>
        <end position="71"/>
    </location>
</feature>
<evidence type="ECO:0000313" key="16">
    <source>
        <dbReference type="EMBL" id="KAK9712431.1"/>
    </source>
</evidence>
<comment type="catalytic activity">
    <reaction evidence="13 14">
        <text>a di-trans,poly-cis-dolichyl beta-D-mannosyl phosphate + L-seryl-[protein] = 3-O-(alpha-D-mannosyl)-L-seryl-[protein] + a di-trans,poly-cis-dolichyl phosphate + H(+)</text>
        <dbReference type="Rhea" id="RHEA:17377"/>
        <dbReference type="Rhea" id="RHEA-COMP:9863"/>
        <dbReference type="Rhea" id="RHEA-COMP:13546"/>
        <dbReference type="Rhea" id="RHEA-COMP:19498"/>
        <dbReference type="Rhea" id="RHEA-COMP:19501"/>
        <dbReference type="ChEBI" id="CHEBI:15378"/>
        <dbReference type="ChEBI" id="CHEBI:29999"/>
        <dbReference type="ChEBI" id="CHEBI:57683"/>
        <dbReference type="ChEBI" id="CHEBI:58211"/>
        <dbReference type="ChEBI" id="CHEBI:137321"/>
        <dbReference type="EC" id="2.4.1.109"/>
    </reaction>
</comment>
<feature type="transmembrane region" description="Helical" evidence="14">
    <location>
        <begin position="689"/>
        <end position="711"/>
    </location>
</feature>
<organism evidence="16 17">
    <name type="scientific">Basidiobolus ranarum</name>
    <dbReference type="NCBI Taxonomy" id="34480"/>
    <lineage>
        <taxon>Eukaryota</taxon>
        <taxon>Fungi</taxon>
        <taxon>Fungi incertae sedis</taxon>
        <taxon>Zoopagomycota</taxon>
        <taxon>Entomophthoromycotina</taxon>
        <taxon>Basidiobolomycetes</taxon>
        <taxon>Basidiobolales</taxon>
        <taxon>Basidiobolaceae</taxon>
        <taxon>Basidiobolus</taxon>
    </lineage>
</organism>
<evidence type="ECO:0000256" key="8">
    <source>
        <dbReference type="ARBA" id="ARBA00022737"/>
    </source>
</evidence>
<dbReference type="Pfam" id="PF16192">
    <property type="entry name" value="PMT_4TMC"/>
    <property type="match status" value="1"/>
</dbReference>
<dbReference type="Pfam" id="PF02366">
    <property type="entry name" value="PMT"/>
    <property type="match status" value="1"/>
</dbReference>
<feature type="domain" description="MIR" evidence="15">
    <location>
        <begin position="455"/>
        <end position="513"/>
    </location>
</feature>
<evidence type="ECO:0000256" key="11">
    <source>
        <dbReference type="ARBA" id="ARBA00023136"/>
    </source>
</evidence>
<reference evidence="16 17" key="1">
    <citation type="submission" date="2023-04" db="EMBL/GenBank/DDBJ databases">
        <title>Genome of Basidiobolus ranarum AG-B5.</title>
        <authorList>
            <person name="Stajich J.E."/>
            <person name="Carter-House D."/>
            <person name="Gryganskyi A."/>
        </authorList>
    </citation>
    <scope>NUCLEOTIDE SEQUENCE [LARGE SCALE GENOMIC DNA]</scope>
    <source>
        <strain evidence="16 17">AG-B5</strain>
    </source>
</reference>
<dbReference type="SMART" id="SM00472">
    <property type="entry name" value="MIR"/>
    <property type="match status" value="3"/>
</dbReference>
<evidence type="ECO:0000256" key="2">
    <source>
        <dbReference type="ARBA" id="ARBA00004922"/>
    </source>
</evidence>
<dbReference type="PANTHER" id="PTHR10050:SF46">
    <property type="entry name" value="PROTEIN O-MANNOSYL-TRANSFERASE 2"/>
    <property type="match status" value="1"/>
</dbReference>
<keyword evidence="6 14" id="KW-0808">Transferase</keyword>
<dbReference type="Gene3D" id="2.80.10.50">
    <property type="match status" value="1"/>
</dbReference>
<comment type="caution">
    <text evidence="16">The sequence shown here is derived from an EMBL/GenBank/DDBJ whole genome shotgun (WGS) entry which is preliminary data.</text>
</comment>
<dbReference type="InterPro" id="IPR016093">
    <property type="entry name" value="MIR_motif"/>
</dbReference>
<keyword evidence="11 14" id="KW-0472">Membrane</keyword>
<evidence type="ECO:0000256" key="10">
    <source>
        <dbReference type="ARBA" id="ARBA00022989"/>
    </source>
</evidence>
<evidence type="ECO:0000256" key="4">
    <source>
        <dbReference type="ARBA" id="ARBA00012839"/>
    </source>
</evidence>
<evidence type="ECO:0000256" key="6">
    <source>
        <dbReference type="ARBA" id="ARBA00022679"/>
    </source>
</evidence>
<dbReference type="InterPro" id="IPR027005">
    <property type="entry name" value="PMT-like"/>
</dbReference>
<comment type="pathway">
    <text evidence="2 14">Protein modification; protein glycosylation.</text>
</comment>
<evidence type="ECO:0000313" key="17">
    <source>
        <dbReference type="Proteomes" id="UP001479436"/>
    </source>
</evidence>
<feature type="domain" description="MIR" evidence="15">
    <location>
        <begin position="391"/>
        <end position="447"/>
    </location>
</feature>
<dbReference type="InterPro" id="IPR036300">
    <property type="entry name" value="MIR_dom_sf"/>
</dbReference>
<dbReference type="PANTHER" id="PTHR10050">
    <property type="entry name" value="DOLICHYL-PHOSPHATE-MANNOSE--PROTEIN MANNOSYLTRANSFERASE"/>
    <property type="match status" value="1"/>
</dbReference>
<dbReference type="EC" id="2.4.1.109" evidence="4 14"/>
<feature type="transmembrane region" description="Helical" evidence="14">
    <location>
        <begin position="165"/>
        <end position="182"/>
    </location>
</feature>
<sequence>MEFDKPISRHAPSRNVAVDYYADYEEESKIHKPPRLYDSSLQRKWYHDQNLLNTVILTLLSLFTRLFMISWSNVVVWDEAHFGKFGSYYLKQQFYHDVHPPLGKMLVALGGLISGYDGSFEFKSGEVYPDNLHYGVMRSFTALFGVVMVPLAYLTAIEFKFSKKAAFLSALMVLLDIAYLAISRFILLDSMLLCFTCTSLYCLACFHSCRKESFTSRWWFWLFCTGVSIGCVSSVKWVGFFATALVGLYTIEDLWDKFGDYRMPKVTYLKHWAARIACLIVLPVLIYMFCFVIHFAILNRSGTGDANMSSIFQAGLVGSTLNEAPLEVAYGSRITLKNNGYGGGLLHSHVQVFPEGSQQQQVTTYHHRDENNEWYVKKISGSSSNEDSEEAEFLVDGDIIRLAHSSTGKNLHSHQVKAPITKSDWEVSCYGNETVSDHNDHWKVEIVDDYYEKNVQRVRTLTTHIRLRHQSTGCYLKAHNVPLPAWGFKQGEVTCDSTSDIGNSHLIWNVENHWNEKLPLAPSMHFKSKFLKDFWHLNVAMWNTNNALVPDADKYDHLASEPHQWPILTVALRMCSWADDAIKFFLVGHPIVWWSSTVALIAFVTIVGVSHIRVSRRYNDWQPGEWEHFFSVGKIIFLGWFLHYIPFYIMGRVMYIHHYFPALYFAIMMTGLVMDFATRRQTRYVQNLVFGGAYFIIIVVFLYFAPFAFGFTGPAKDMAGRQWVSGWKLYD</sequence>
<evidence type="ECO:0000259" key="15">
    <source>
        <dbReference type="PROSITE" id="PS50919"/>
    </source>
</evidence>
<keyword evidence="10 14" id="KW-1133">Transmembrane helix</keyword>
<feature type="transmembrane region" description="Helical" evidence="14">
    <location>
        <begin position="659"/>
        <end position="677"/>
    </location>
</feature>
<evidence type="ECO:0000256" key="7">
    <source>
        <dbReference type="ARBA" id="ARBA00022692"/>
    </source>
</evidence>
<feature type="transmembrane region" description="Helical" evidence="14">
    <location>
        <begin position="629"/>
        <end position="647"/>
    </location>
</feature>
<evidence type="ECO:0000256" key="3">
    <source>
        <dbReference type="ARBA" id="ARBA00007222"/>
    </source>
</evidence>
<keyword evidence="17" id="KW-1185">Reference proteome</keyword>
<dbReference type="EMBL" id="JASJQH010007217">
    <property type="protein sequence ID" value="KAK9712431.1"/>
    <property type="molecule type" value="Genomic_DNA"/>
</dbReference>
<keyword evidence="5 14" id="KW-0328">Glycosyltransferase</keyword>
<evidence type="ECO:0000256" key="5">
    <source>
        <dbReference type="ARBA" id="ARBA00022676"/>
    </source>
</evidence>
<feature type="domain" description="MIR" evidence="15">
    <location>
        <begin position="325"/>
        <end position="379"/>
    </location>
</feature>
<dbReference type="PROSITE" id="PS50919">
    <property type="entry name" value="MIR"/>
    <property type="match status" value="3"/>
</dbReference>
<dbReference type="Pfam" id="PF02815">
    <property type="entry name" value="MIR"/>
    <property type="match status" value="1"/>
</dbReference>
<dbReference type="Proteomes" id="UP001479436">
    <property type="component" value="Unassembled WGS sequence"/>
</dbReference>
<proteinExistence type="inferred from homology"/>
<evidence type="ECO:0000256" key="14">
    <source>
        <dbReference type="RuleBase" id="RU367007"/>
    </source>
</evidence>
<gene>
    <name evidence="16" type="primary">PMT2_1</name>
    <name evidence="16" type="ORF">K7432_007149</name>
</gene>
<comment type="similarity">
    <text evidence="3 14">Belongs to the glycosyltransferase 39 family.</text>
</comment>
<evidence type="ECO:0000256" key="1">
    <source>
        <dbReference type="ARBA" id="ARBA00004477"/>
    </source>
</evidence>
<comment type="catalytic activity">
    <reaction evidence="12 14">
        <text>a di-trans,poly-cis-dolichyl beta-D-mannosyl phosphate + L-threonyl-[protein] = 3-O-(alpha-D-mannosyl)-L-threonyl-[protein] + a di-trans,poly-cis-dolichyl phosphate + H(+)</text>
        <dbReference type="Rhea" id="RHEA:53396"/>
        <dbReference type="Rhea" id="RHEA-COMP:11060"/>
        <dbReference type="Rhea" id="RHEA-COMP:13547"/>
        <dbReference type="Rhea" id="RHEA-COMP:19498"/>
        <dbReference type="Rhea" id="RHEA-COMP:19501"/>
        <dbReference type="ChEBI" id="CHEBI:15378"/>
        <dbReference type="ChEBI" id="CHEBI:30013"/>
        <dbReference type="ChEBI" id="CHEBI:57683"/>
        <dbReference type="ChEBI" id="CHEBI:58211"/>
        <dbReference type="ChEBI" id="CHEBI:137323"/>
        <dbReference type="EC" id="2.4.1.109"/>
    </reaction>
</comment>
<comment type="subcellular location">
    <subcellularLocation>
        <location evidence="1 14">Endoplasmic reticulum membrane</location>
        <topology evidence="1 14">Multi-pass membrane protein</topology>
    </subcellularLocation>
</comment>
<keyword evidence="9 14" id="KW-0256">Endoplasmic reticulum</keyword>
<dbReference type="SUPFAM" id="SSF82109">
    <property type="entry name" value="MIR domain"/>
    <property type="match status" value="1"/>
</dbReference>
<feature type="transmembrane region" description="Helical" evidence="14">
    <location>
        <begin position="132"/>
        <end position="153"/>
    </location>
</feature>
<keyword evidence="8" id="KW-0677">Repeat</keyword>
<accession>A0ABR2W0T3</accession>